<name>A0AA40JPM4_STAAU</name>
<evidence type="ECO:0000313" key="1">
    <source>
        <dbReference type="EMBL" id="KIU01363.1"/>
    </source>
</evidence>
<sequence>ALHWFVGQHREAVGMEIGCGCRALVVRAWESRVGVDEVEAPVPLVDRHGAGLRAGLDVAEQAIAVGPILLDHGQARIAAVGGDDAVALLVHRHSVDTVADRDLRQLPAGIGVERDEHRLVTAAADQHPIGAGLILHRYHLDAVYLPACLFLERFG</sequence>
<evidence type="ECO:0000313" key="2">
    <source>
        <dbReference type="Proteomes" id="UP000032274"/>
    </source>
</evidence>
<gene>
    <name evidence="1" type="ORF">QU38_02020</name>
</gene>
<feature type="non-terminal residue" evidence="1">
    <location>
        <position position="155"/>
    </location>
</feature>
<dbReference type="EMBL" id="JXIG01000438">
    <property type="protein sequence ID" value="KIU01363.1"/>
    <property type="molecule type" value="Genomic_DNA"/>
</dbReference>
<comment type="caution">
    <text evidence="1">The sequence shown here is derived from an EMBL/GenBank/DDBJ whole genome shotgun (WGS) entry which is preliminary data.</text>
</comment>
<feature type="non-terminal residue" evidence="1">
    <location>
        <position position="1"/>
    </location>
</feature>
<proteinExistence type="predicted"/>
<accession>A0AA40JPM4</accession>
<protein>
    <submittedName>
        <fullName evidence="1">Uncharacterized protein</fullName>
    </submittedName>
</protein>
<organism evidence="1 2">
    <name type="scientific">Staphylococcus aureus</name>
    <dbReference type="NCBI Taxonomy" id="1280"/>
    <lineage>
        <taxon>Bacteria</taxon>
        <taxon>Bacillati</taxon>
        <taxon>Bacillota</taxon>
        <taxon>Bacilli</taxon>
        <taxon>Bacillales</taxon>
        <taxon>Staphylococcaceae</taxon>
        <taxon>Staphylococcus</taxon>
    </lineage>
</organism>
<dbReference type="Proteomes" id="UP000032274">
    <property type="component" value="Unassembled WGS sequence"/>
</dbReference>
<reference evidence="1 2" key="1">
    <citation type="submission" date="2015-01" db="EMBL/GenBank/DDBJ databases">
        <title>Characterization of Swiss Staphylococcus aureus strains involved in food poisoning.</title>
        <authorList>
            <person name="Crovadore J."/>
            <person name="Chablais R."/>
            <person name="Tonacini J."/>
            <person name="Schnyder B."/>
            <person name="Lefort F."/>
        </authorList>
    </citation>
    <scope>NUCLEOTIDE SEQUENCE [LARGE SCALE GENOMIC DNA]</scope>
    <source>
        <strain evidence="1 2">SA-120</strain>
    </source>
</reference>
<dbReference type="AlphaFoldDB" id="A0AA40JPM4"/>